<proteinExistence type="inferred from homology"/>
<dbReference type="InterPro" id="IPR006913">
    <property type="entry name" value="CENP-V/GFA"/>
</dbReference>
<dbReference type="GO" id="GO:0046872">
    <property type="term" value="F:metal ion binding"/>
    <property type="evidence" value="ECO:0007669"/>
    <property type="project" value="UniProtKB-KW"/>
</dbReference>
<dbReference type="PANTHER" id="PTHR33337:SF40">
    <property type="entry name" value="CENP-V_GFA DOMAIN-CONTAINING PROTEIN-RELATED"/>
    <property type="match status" value="1"/>
</dbReference>
<comment type="caution">
    <text evidence="6">The sequence shown here is derived from an EMBL/GenBank/DDBJ whole genome shotgun (WGS) entry which is preliminary data.</text>
</comment>
<dbReference type="Proteomes" id="UP000469558">
    <property type="component" value="Unassembled WGS sequence"/>
</dbReference>
<dbReference type="Gene3D" id="3.90.1590.10">
    <property type="entry name" value="glutathione-dependent formaldehyde- activating enzyme (gfa)"/>
    <property type="match status" value="1"/>
</dbReference>
<dbReference type="OrthoDB" id="9985472at2759"/>
<gene>
    <name evidence="6" type="ORF">LSUE1_G004266</name>
</gene>
<dbReference type="PROSITE" id="PS51891">
    <property type="entry name" value="CENP_V_GFA"/>
    <property type="match status" value="1"/>
</dbReference>
<evidence type="ECO:0000313" key="6">
    <source>
        <dbReference type="EMBL" id="TVY78432.1"/>
    </source>
</evidence>
<evidence type="ECO:0000259" key="5">
    <source>
        <dbReference type="PROSITE" id="PS51891"/>
    </source>
</evidence>
<sequence>MPQSSCLCGANVITWDAEPAFKFRCHCTDERKLTGAAFALNILVPIEAPTVIKGKLSVWGKTVDSGNIISNHSCSQCGSLLYRTSTGYPGTLAIKAGCIDSKEDPSSTYVPDIEIFTRSRVPYVAAFEGVRQEEGDFTKESLVALGLA</sequence>
<dbReference type="Pfam" id="PF04828">
    <property type="entry name" value="GFA"/>
    <property type="match status" value="1"/>
</dbReference>
<organism evidence="6 7">
    <name type="scientific">Lachnellula suecica</name>
    <dbReference type="NCBI Taxonomy" id="602035"/>
    <lineage>
        <taxon>Eukaryota</taxon>
        <taxon>Fungi</taxon>
        <taxon>Dikarya</taxon>
        <taxon>Ascomycota</taxon>
        <taxon>Pezizomycotina</taxon>
        <taxon>Leotiomycetes</taxon>
        <taxon>Helotiales</taxon>
        <taxon>Lachnaceae</taxon>
        <taxon>Lachnellula</taxon>
    </lineage>
</organism>
<dbReference type="AlphaFoldDB" id="A0A8T9C389"/>
<evidence type="ECO:0000256" key="2">
    <source>
        <dbReference type="ARBA" id="ARBA00022723"/>
    </source>
</evidence>
<comment type="similarity">
    <text evidence="1">Belongs to the Gfa family.</text>
</comment>
<protein>
    <recommendedName>
        <fullName evidence="5">CENP-V/GFA domain-containing protein</fullName>
    </recommendedName>
</protein>
<dbReference type="GO" id="GO:0016846">
    <property type="term" value="F:carbon-sulfur lyase activity"/>
    <property type="evidence" value="ECO:0007669"/>
    <property type="project" value="InterPro"/>
</dbReference>
<keyword evidence="2" id="KW-0479">Metal-binding</keyword>
<keyword evidence="3" id="KW-0862">Zinc</keyword>
<dbReference type="InterPro" id="IPR011057">
    <property type="entry name" value="Mss4-like_sf"/>
</dbReference>
<keyword evidence="7" id="KW-1185">Reference proteome</keyword>
<dbReference type="SUPFAM" id="SSF51316">
    <property type="entry name" value="Mss4-like"/>
    <property type="match status" value="1"/>
</dbReference>
<evidence type="ECO:0000256" key="1">
    <source>
        <dbReference type="ARBA" id="ARBA00005495"/>
    </source>
</evidence>
<reference evidence="6 7" key="1">
    <citation type="submission" date="2018-05" db="EMBL/GenBank/DDBJ databases">
        <title>Genome sequencing and assembly of the regulated plant pathogen Lachnellula willkommii and related sister species for the development of diagnostic species identification markers.</title>
        <authorList>
            <person name="Giroux E."/>
            <person name="Bilodeau G."/>
        </authorList>
    </citation>
    <scope>NUCLEOTIDE SEQUENCE [LARGE SCALE GENOMIC DNA]</scope>
    <source>
        <strain evidence="6 7">CBS 268.59</strain>
    </source>
</reference>
<keyword evidence="4" id="KW-0456">Lyase</keyword>
<evidence type="ECO:0000256" key="4">
    <source>
        <dbReference type="ARBA" id="ARBA00023239"/>
    </source>
</evidence>
<name>A0A8T9C389_9HELO</name>
<dbReference type="EMBL" id="QGMK01000766">
    <property type="protein sequence ID" value="TVY78432.1"/>
    <property type="molecule type" value="Genomic_DNA"/>
</dbReference>
<dbReference type="PANTHER" id="PTHR33337">
    <property type="entry name" value="GFA DOMAIN-CONTAINING PROTEIN"/>
    <property type="match status" value="1"/>
</dbReference>
<accession>A0A8T9C389</accession>
<evidence type="ECO:0000256" key="3">
    <source>
        <dbReference type="ARBA" id="ARBA00022833"/>
    </source>
</evidence>
<evidence type="ECO:0000313" key="7">
    <source>
        <dbReference type="Proteomes" id="UP000469558"/>
    </source>
</evidence>
<feature type="domain" description="CENP-V/GFA" evidence="5">
    <location>
        <begin position="2"/>
        <end position="124"/>
    </location>
</feature>